<dbReference type="InterPro" id="IPR008040">
    <property type="entry name" value="Hydant_A_N"/>
</dbReference>
<dbReference type="InterPro" id="IPR045079">
    <property type="entry name" value="Oxoprolinase-like"/>
</dbReference>
<dbReference type="GO" id="GO:0017168">
    <property type="term" value="F:5-oxoprolinase (ATP-hydrolyzing) activity"/>
    <property type="evidence" value="ECO:0007669"/>
    <property type="project" value="TreeGrafter"/>
</dbReference>
<evidence type="ECO:0000259" key="1">
    <source>
        <dbReference type="Pfam" id="PF01968"/>
    </source>
</evidence>
<keyword evidence="5" id="KW-1185">Reference proteome</keyword>
<dbReference type="SUPFAM" id="SSF53067">
    <property type="entry name" value="Actin-like ATPase domain"/>
    <property type="match status" value="1"/>
</dbReference>
<reference evidence="4 5" key="1">
    <citation type="submission" date="2019-11" db="EMBL/GenBank/DDBJ databases">
        <title>Characterization of Elizabethkingia argenteiflava sp. nov., isolated from inner surface of Soybean Pods.</title>
        <authorList>
            <person name="Mo S."/>
        </authorList>
    </citation>
    <scope>NUCLEOTIDE SEQUENCE [LARGE SCALE GENOMIC DNA]</scope>
    <source>
        <strain evidence="4 5">YB22</strain>
    </source>
</reference>
<feature type="domain" description="Acetophenone carboxylase-like C-terminal" evidence="3">
    <location>
        <begin position="526"/>
        <end position="717"/>
    </location>
</feature>
<dbReference type="EMBL" id="JAAABJ010000673">
    <property type="protein sequence ID" value="NAW52255.1"/>
    <property type="molecule type" value="Genomic_DNA"/>
</dbReference>
<dbReference type="InterPro" id="IPR043129">
    <property type="entry name" value="ATPase_NBD"/>
</dbReference>
<name>A0A845PX93_9FLAO</name>
<proteinExistence type="predicted"/>
<comment type="caution">
    <text evidence="4">The sequence shown here is derived from an EMBL/GenBank/DDBJ whole genome shotgun (WGS) entry which is preliminary data.</text>
</comment>
<feature type="domain" description="Hydantoinase/oxoprolinase N-terminal" evidence="2">
    <location>
        <begin position="13"/>
        <end position="200"/>
    </location>
</feature>
<gene>
    <name evidence="4" type="ORF">GNY06_13005</name>
</gene>
<dbReference type="PANTHER" id="PTHR11365:SF23">
    <property type="entry name" value="HYPOTHETICAL 5-OXOPROLINASE (EUROFUNG)-RELATED"/>
    <property type="match status" value="1"/>
</dbReference>
<evidence type="ECO:0000259" key="2">
    <source>
        <dbReference type="Pfam" id="PF05378"/>
    </source>
</evidence>
<sequence>MAKQVQKRNVPVLGIDAGGTMTDTFFVDQEGDFVVGKAQSTPQDESIGLLNSSVDALALWEMKVESVFPQMDTCVYSGTALLNRVVQRKGLKIGLIVNKGCEDFHRMGRAIQSYLGYAYEDRLHLNTHRYDAPIVPRKLTYGVTERTNLFGQEIIPVYENDVMQAAKELVKANVEGIVISLLHSYKNPTNERKVRDIVLSELKRLKANIPVFASSDYYPVRKETHRTNTTILEAYAAEPSRKTLQKINHAFKKYGSRFEPRVMATHGGTISWKAKELARTIVSGPIGGVIGSKYLGEQLGYKNIACTDIGGTSFDMALITQGEFTIQHDPDMARLVLSLPLVAMDSVGAGAGSFIRIDPYTKSITLGPDSAGYRVGVCWAESGLNTVTVSDCHLVLGYLDPANFLGGQINLDIERSRKAIKEQIADPLDMSVEDAASGVIELLDNQLRDHLRAMISAKGYSPANFVCFSYGGAGPVHTYGYTEGLGFEDILVPAWAAGFSAFGCAAADYEYRYDKSLDLALDQFAPKEAAVKAIKEIRLAWEELAVKVREEFAINGHKAEEIILRPGYRMQYRGQLNDIEIDSPISIEQAVSEIEWNRLTQAFEETYSRVYASSAKSPELGFSITGAIMRGTVPAIKPKIPNDPYTDKIPAQKAYVGTRPFYRHGKWFEANLYSMKDLKSGNHIVGPAIIESDATTFVVPFGYETHLDAHKLFHLKQIKTTEEAKAAAKKSKEGLNNSPTQV</sequence>
<dbReference type="InterPro" id="IPR002821">
    <property type="entry name" value="Hydantoinase_A"/>
</dbReference>
<evidence type="ECO:0000313" key="5">
    <source>
        <dbReference type="Proteomes" id="UP000553459"/>
    </source>
</evidence>
<accession>A0A845PX93</accession>
<evidence type="ECO:0000259" key="3">
    <source>
        <dbReference type="Pfam" id="PF19278"/>
    </source>
</evidence>
<dbReference type="GO" id="GO:0006749">
    <property type="term" value="P:glutathione metabolic process"/>
    <property type="evidence" value="ECO:0007669"/>
    <property type="project" value="TreeGrafter"/>
</dbReference>
<evidence type="ECO:0000313" key="4">
    <source>
        <dbReference type="EMBL" id="NAW52255.1"/>
    </source>
</evidence>
<dbReference type="Pfam" id="PF01968">
    <property type="entry name" value="Hydantoinase_A"/>
    <property type="match status" value="1"/>
</dbReference>
<organism evidence="4 5">
    <name type="scientific">Elizabethkingia argenteiflava</name>
    <dbReference type="NCBI Taxonomy" id="2681556"/>
    <lineage>
        <taxon>Bacteria</taxon>
        <taxon>Pseudomonadati</taxon>
        <taxon>Bacteroidota</taxon>
        <taxon>Flavobacteriia</taxon>
        <taxon>Flavobacteriales</taxon>
        <taxon>Weeksellaceae</taxon>
        <taxon>Elizabethkingia</taxon>
    </lineage>
</organism>
<dbReference type="Pfam" id="PF19278">
    <property type="entry name" value="Hydant_A_C"/>
    <property type="match status" value="1"/>
</dbReference>
<dbReference type="AlphaFoldDB" id="A0A845PX93"/>
<protein>
    <submittedName>
        <fullName evidence="4">Hydantoinase/oxoprolinase family protein</fullName>
    </submittedName>
</protein>
<dbReference type="InterPro" id="IPR049517">
    <property type="entry name" value="ACX-like_C"/>
</dbReference>
<dbReference type="Pfam" id="PF05378">
    <property type="entry name" value="Hydant_A_N"/>
    <property type="match status" value="1"/>
</dbReference>
<feature type="domain" description="Hydantoinase A/oxoprolinase" evidence="1">
    <location>
        <begin position="226"/>
        <end position="512"/>
    </location>
</feature>
<dbReference type="RefSeq" id="WP_166520502.1">
    <property type="nucleotide sequence ID" value="NZ_JAAABJ010000673.1"/>
</dbReference>
<dbReference type="Proteomes" id="UP000553459">
    <property type="component" value="Unassembled WGS sequence"/>
</dbReference>
<dbReference type="GO" id="GO:0005829">
    <property type="term" value="C:cytosol"/>
    <property type="evidence" value="ECO:0007669"/>
    <property type="project" value="TreeGrafter"/>
</dbReference>
<dbReference type="PANTHER" id="PTHR11365">
    <property type="entry name" value="5-OXOPROLINASE RELATED"/>
    <property type="match status" value="1"/>
</dbReference>